<protein>
    <submittedName>
        <fullName evidence="2">Transporter</fullName>
    </submittedName>
</protein>
<dbReference type="Proteomes" id="UP001164705">
    <property type="component" value="Chromosome"/>
</dbReference>
<organism evidence="2 3">
    <name type="scientific">Lacinutrix neustonica</name>
    <dbReference type="NCBI Taxonomy" id="2980107"/>
    <lineage>
        <taxon>Bacteria</taxon>
        <taxon>Pseudomonadati</taxon>
        <taxon>Bacteroidota</taxon>
        <taxon>Flavobacteriia</taxon>
        <taxon>Flavobacteriales</taxon>
        <taxon>Flavobacteriaceae</taxon>
        <taxon>Lacinutrix</taxon>
    </lineage>
</organism>
<evidence type="ECO:0000313" key="2">
    <source>
        <dbReference type="EMBL" id="WAC01179.1"/>
    </source>
</evidence>
<dbReference type="Pfam" id="PF13557">
    <property type="entry name" value="Phenol_MetA_deg"/>
    <property type="match status" value="1"/>
</dbReference>
<sequence length="203" mass="22814">MNFKYNTKHLLSGLLMALSTSLFAQEENTLGALITDRPDATESPTAVPKNSIQVETGAFYESYEENNFKTENLTYNTMLMRYGLLENLELRLGWDYTNNKTKFNGNEVLSTDSFSPLLLGFKVGIAKEKGVLPEIGFLGHLNLPFSVKKELRPENTSVDFRFSFAHTLSEKSSLSYNLGAAWENDAPEAAYLYTIAYGYSLSR</sequence>
<gene>
    <name evidence="2" type="ORF">N7U66_13660</name>
</gene>
<reference evidence="2" key="1">
    <citation type="submission" date="2022-11" db="EMBL/GenBank/DDBJ databases">
        <title>Lacinutrix neustonica HL-RS19T sp. nov., isolated from the surface microlayer sample of brackish Lake Shihwa.</title>
        <authorList>
            <person name="Choi J.Y."/>
            <person name="Hwang C.Y."/>
        </authorList>
    </citation>
    <scope>NUCLEOTIDE SEQUENCE</scope>
    <source>
        <strain evidence="2">HL-RS19</strain>
    </source>
</reference>
<feature type="chain" id="PRO_5038364271" evidence="1">
    <location>
        <begin position="25"/>
        <end position="203"/>
    </location>
</feature>
<keyword evidence="3" id="KW-1185">Reference proteome</keyword>
<dbReference type="EMBL" id="CP113088">
    <property type="protein sequence ID" value="WAC01179.1"/>
    <property type="molecule type" value="Genomic_DNA"/>
</dbReference>
<keyword evidence="1" id="KW-0732">Signal</keyword>
<feature type="signal peptide" evidence="1">
    <location>
        <begin position="1"/>
        <end position="24"/>
    </location>
</feature>
<dbReference type="KEGG" id="lnu:N7U66_13660"/>
<accession>A0A9E8MUJ5</accession>
<dbReference type="RefSeq" id="WP_267675795.1">
    <property type="nucleotide sequence ID" value="NZ_CP113088.1"/>
</dbReference>
<evidence type="ECO:0000256" key="1">
    <source>
        <dbReference type="SAM" id="SignalP"/>
    </source>
</evidence>
<dbReference type="AlphaFoldDB" id="A0A9E8MUJ5"/>
<proteinExistence type="predicted"/>
<name>A0A9E8MUJ5_9FLAO</name>
<evidence type="ECO:0000313" key="3">
    <source>
        <dbReference type="Proteomes" id="UP001164705"/>
    </source>
</evidence>
<dbReference type="InterPro" id="IPR025737">
    <property type="entry name" value="FApF"/>
</dbReference>